<comment type="subcellular location">
    <subcellularLocation>
        <location evidence="2">Secreted</location>
    </subcellularLocation>
</comment>
<keyword evidence="6" id="KW-0716">Sensory transduction</keyword>
<dbReference type="InterPro" id="IPR006170">
    <property type="entry name" value="PBP/GOBP"/>
</dbReference>
<dbReference type="Gene3D" id="1.10.238.20">
    <property type="entry name" value="Pheromone/general odorant binding protein domain"/>
    <property type="match status" value="1"/>
</dbReference>
<dbReference type="SMART" id="SM00708">
    <property type="entry name" value="PhBP"/>
    <property type="match status" value="1"/>
</dbReference>
<comment type="function">
    <text evidence="1">Present in the aqueous fluid surrounding olfactory sensory dendrites and are thought to aid in the capture and transport of hydrophobic odorants into and through this fluid.</text>
</comment>
<dbReference type="VEuPathDB" id="VectorBase:MDOA003634"/>
<evidence type="ECO:0000256" key="2">
    <source>
        <dbReference type="ARBA" id="ARBA00004613"/>
    </source>
</evidence>
<dbReference type="EnsemblMetazoa" id="MDOA003634-RA">
    <property type="protein sequence ID" value="MDOA003634-PA"/>
    <property type="gene ID" value="MDOA003634"/>
</dbReference>
<dbReference type="AlphaFoldDB" id="A0A1I8MCY7"/>
<evidence type="ECO:0000256" key="8">
    <source>
        <dbReference type="ARBA" id="ARBA00022729"/>
    </source>
</evidence>
<reference evidence="13" key="2">
    <citation type="submission" date="2025-04" db="UniProtKB">
        <authorList>
            <consortium name="RefSeq"/>
        </authorList>
    </citation>
    <scope>IDENTIFICATION</scope>
    <source>
        <strain evidence="13">Aabys</strain>
    </source>
</reference>
<keyword evidence="4" id="KW-0813">Transport</keyword>
<evidence type="ECO:0000313" key="12">
    <source>
        <dbReference type="Proteomes" id="UP001652621"/>
    </source>
</evidence>
<name>A0A1I8MCY7_MUSDO</name>
<protein>
    <submittedName>
        <fullName evidence="13">General odorant-binding protein 99a-like</fullName>
    </submittedName>
</protein>
<proteinExistence type="inferred from homology"/>
<organism evidence="11">
    <name type="scientific">Musca domestica</name>
    <name type="common">House fly</name>
    <dbReference type="NCBI Taxonomy" id="7370"/>
    <lineage>
        <taxon>Eukaryota</taxon>
        <taxon>Metazoa</taxon>
        <taxon>Ecdysozoa</taxon>
        <taxon>Arthropoda</taxon>
        <taxon>Hexapoda</taxon>
        <taxon>Insecta</taxon>
        <taxon>Pterygota</taxon>
        <taxon>Neoptera</taxon>
        <taxon>Endopterygota</taxon>
        <taxon>Diptera</taxon>
        <taxon>Brachycera</taxon>
        <taxon>Muscomorpha</taxon>
        <taxon>Muscoidea</taxon>
        <taxon>Muscidae</taxon>
        <taxon>Musca</taxon>
    </lineage>
</organism>
<dbReference type="eggNOG" id="ENOG502TCT6">
    <property type="taxonomic scope" value="Eukaryota"/>
</dbReference>
<keyword evidence="12" id="KW-1185">Reference proteome</keyword>
<feature type="signal peptide" evidence="10">
    <location>
        <begin position="1"/>
        <end position="17"/>
    </location>
</feature>
<evidence type="ECO:0000256" key="4">
    <source>
        <dbReference type="ARBA" id="ARBA00022448"/>
    </source>
</evidence>
<dbReference type="GO" id="GO:0007608">
    <property type="term" value="P:sensory perception of smell"/>
    <property type="evidence" value="ECO:0007669"/>
    <property type="project" value="UniProtKB-KW"/>
</dbReference>
<dbReference type="OrthoDB" id="5978988at2759"/>
<evidence type="ECO:0000256" key="3">
    <source>
        <dbReference type="ARBA" id="ARBA00008098"/>
    </source>
</evidence>
<comment type="similarity">
    <text evidence="3">Belongs to the PBP/GOBP family.</text>
</comment>
<evidence type="ECO:0000313" key="13">
    <source>
        <dbReference type="RefSeq" id="XP_005189390.1"/>
    </source>
</evidence>
<dbReference type="VEuPathDB" id="VectorBase:MDOMA2_012473"/>
<evidence type="ECO:0000313" key="11">
    <source>
        <dbReference type="EnsemblMetazoa" id="MDOA003634-PA"/>
    </source>
</evidence>
<evidence type="ECO:0000256" key="7">
    <source>
        <dbReference type="ARBA" id="ARBA00022725"/>
    </source>
</evidence>
<reference evidence="11" key="1">
    <citation type="submission" date="2020-05" db="UniProtKB">
        <authorList>
            <consortium name="EnsemblMetazoa"/>
        </authorList>
    </citation>
    <scope>IDENTIFICATION</scope>
    <source>
        <strain evidence="11">Aabys</strain>
    </source>
</reference>
<evidence type="ECO:0000256" key="6">
    <source>
        <dbReference type="ARBA" id="ARBA00022606"/>
    </source>
</evidence>
<evidence type="ECO:0000256" key="10">
    <source>
        <dbReference type="SAM" id="SignalP"/>
    </source>
</evidence>
<dbReference type="Pfam" id="PF01395">
    <property type="entry name" value="PBP_GOBP"/>
    <property type="match status" value="1"/>
</dbReference>
<feature type="chain" id="PRO_5044560174" evidence="10">
    <location>
        <begin position="18"/>
        <end position="144"/>
    </location>
</feature>
<dbReference type="PANTHER" id="PTHR11857:SF46">
    <property type="entry name" value="GENERAL ODORANT-BINDING PROTEIN 99A-RELATED"/>
    <property type="match status" value="1"/>
</dbReference>
<dbReference type="GeneID" id="101901715"/>
<keyword evidence="7" id="KW-0552">Olfaction</keyword>
<keyword evidence="8 10" id="KW-0732">Signal</keyword>
<dbReference type="InterPro" id="IPR036728">
    <property type="entry name" value="PBP_GOBP_sf"/>
</dbReference>
<dbReference type="SUPFAM" id="SSF47565">
    <property type="entry name" value="Insect pheromone/odorant-binding proteins"/>
    <property type="match status" value="1"/>
</dbReference>
<dbReference type="CDD" id="cd23992">
    <property type="entry name" value="PBP_GOBP"/>
    <property type="match status" value="1"/>
</dbReference>
<evidence type="ECO:0000256" key="5">
    <source>
        <dbReference type="ARBA" id="ARBA00022525"/>
    </source>
</evidence>
<evidence type="ECO:0000256" key="1">
    <source>
        <dbReference type="ARBA" id="ARBA00002735"/>
    </source>
</evidence>
<keyword evidence="5" id="KW-0964">Secreted</keyword>
<dbReference type="GO" id="GO:0005549">
    <property type="term" value="F:odorant binding"/>
    <property type="evidence" value="ECO:0007669"/>
    <property type="project" value="InterPro"/>
</dbReference>
<dbReference type="RefSeq" id="XP_005189390.1">
    <property type="nucleotide sequence ID" value="XM_005189333.3"/>
</dbReference>
<gene>
    <name evidence="11" type="primary">101901715</name>
    <name evidence="13" type="synonym">LOC101901715</name>
</gene>
<evidence type="ECO:0000256" key="9">
    <source>
        <dbReference type="ARBA" id="ARBA00023157"/>
    </source>
</evidence>
<dbReference type="KEGG" id="mde:101901715"/>
<dbReference type="PANTHER" id="PTHR11857">
    <property type="entry name" value="ODORANT BINDING PROTEIN-RELATED"/>
    <property type="match status" value="1"/>
</dbReference>
<dbReference type="Proteomes" id="UP001652621">
    <property type="component" value="Unplaced"/>
</dbReference>
<sequence length="144" mass="16253">MKLFVVLCTLFVLNASAYVVKSRDDLLQFRNECVSELEIPENLVEQYKKWQYPNDSVTQCYLKCVFVKFGFFDTASGFNVENIHQQLVGSQGEANHDDAVHATIESCVDNNEQGSNACEWAYRGATCFIKNNLQLVQRSVAPSA</sequence>
<dbReference type="FunFam" id="1.10.238.20:FF:000005">
    <property type="entry name" value="Odorant-binding protein 99a"/>
    <property type="match status" value="1"/>
</dbReference>
<dbReference type="GO" id="GO:0005615">
    <property type="term" value="C:extracellular space"/>
    <property type="evidence" value="ECO:0007669"/>
    <property type="project" value="TreeGrafter"/>
</dbReference>
<accession>A0A1I8MCY7</accession>
<keyword evidence="9" id="KW-1015">Disulfide bond</keyword>